<dbReference type="AlphaFoldDB" id="A0A221VWC5"/>
<dbReference type="Proteomes" id="UP000204221">
    <property type="component" value="Chromosome"/>
</dbReference>
<evidence type="ECO:0000313" key="3">
    <source>
        <dbReference type="EMBL" id="ASO17842.1"/>
    </source>
</evidence>
<evidence type="ECO:0000256" key="2">
    <source>
        <dbReference type="ARBA" id="ARBA00023315"/>
    </source>
</evidence>
<evidence type="ECO:0000256" key="1">
    <source>
        <dbReference type="ARBA" id="ARBA00022679"/>
    </source>
</evidence>
<evidence type="ECO:0000313" key="4">
    <source>
        <dbReference type="Proteomes" id="UP000204221"/>
    </source>
</evidence>
<dbReference type="InterPro" id="IPR016181">
    <property type="entry name" value="Acyl_CoA_acyltransferase"/>
</dbReference>
<dbReference type="RefSeq" id="WP_093939660.1">
    <property type="nucleotide sequence ID" value="NZ_CP022521.1"/>
</dbReference>
<keyword evidence="1 3" id="KW-0808">Transferase</keyword>
<dbReference type="InterPro" id="IPR050832">
    <property type="entry name" value="Bact_Acetyltransf"/>
</dbReference>
<dbReference type="Gene3D" id="3.40.630.30">
    <property type="match status" value="1"/>
</dbReference>
<reference evidence="3 4" key="1">
    <citation type="submission" date="2017-07" db="EMBL/GenBank/DDBJ databases">
        <title>Complete genome sequence of Actinoalloteichus hoggarensis DSM 45943, type strain of Actinoalloteichus hoggarensis.</title>
        <authorList>
            <person name="Ruckert C."/>
            <person name="Nouioui I."/>
            <person name="Willmese J."/>
            <person name="van Wezel G."/>
            <person name="Klenk H.-P."/>
            <person name="Kalinowski J."/>
            <person name="Zotchev S.B."/>
        </authorList>
    </citation>
    <scope>NUCLEOTIDE SEQUENCE [LARGE SCALE GENOMIC DNA]</scope>
    <source>
        <strain evidence="3 4">DSM 45943</strain>
    </source>
</reference>
<dbReference type="InterPro" id="IPR000182">
    <property type="entry name" value="GNAT_dom"/>
</dbReference>
<organism evidence="3 4">
    <name type="scientific">Actinoalloteichus hoggarensis</name>
    <dbReference type="NCBI Taxonomy" id="1470176"/>
    <lineage>
        <taxon>Bacteria</taxon>
        <taxon>Bacillati</taxon>
        <taxon>Actinomycetota</taxon>
        <taxon>Actinomycetes</taxon>
        <taxon>Pseudonocardiales</taxon>
        <taxon>Pseudonocardiaceae</taxon>
        <taxon>Actinoalloteichus</taxon>
    </lineage>
</organism>
<name>A0A221VWC5_9PSEU</name>
<dbReference type="PANTHER" id="PTHR43877:SF2">
    <property type="entry name" value="AMINOALKYLPHOSPHONATE N-ACETYLTRANSFERASE-RELATED"/>
    <property type="match status" value="1"/>
</dbReference>
<dbReference type="KEGG" id="ahg:AHOG_00865"/>
<dbReference type="EMBL" id="CP022521">
    <property type="protein sequence ID" value="ASO17842.1"/>
    <property type="molecule type" value="Genomic_DNA"/>
</dbReference>
<gene>
    <name evidence="3" type="ORF">AHOG_00865</name>
</gene>
<dbReference type="PROSITE" id="PS51186">
    <property type="entry name" value="GNAT"/>
    <property type="match status" value="1"/>
</dbReference>
<proteinExistence type="predicted"/>
<accession>A0A221VWC5</accession>
<dbReference type="Pfam" id="PF13508">
    <property type="entry name" value="Acetyltransf_7"/>
    <property type="match status" value="1"/>
</dbReference>
<dbReference type="PANTHER" id="PTHR43877">
    <property type="entry name" value="AMINOALKYLPHOSPHONATE N-ACETYLTRANSFERASE-RELATED-RELATED"/>
    <property type="match status" value="1"/>
</dbReference>
<keyword evidence="2" id="KW-0012">Acyltransferase</keyword>
<dbReference type="CDD" id="cd04301">
    <property type="entry name" value="NAT_SF"/>
    <property type="match status" value="1"/>
</dbReference>
<dbReference type="OrthoDB" id="4458954at2"/>
<protein>
    <submittedName>
        <fullName evidence="3">Acetyltransferase (GNAT) family protein</fullName>
    </submittedName>
</protein>
<dbReference type="GO" id="GO:0016747">
    <property type="term" value="F:acyltransferase activity, transferring groups other than amino-acyl groups"/>
    <property type="evidence" value="ECO:0007669"/>
    <property type="project" value="InterPro"/>
</dbReference>
<dbReference type="SUPFAM" id="SSF55729">
    <property type="entry name" value="Acyl-CoA N-acyltransferases (Nat)"/>
    <property type="match status" value="1"/>
</dbReference>
<sequence>MRTRVLIRARRPEDLDGCVAMLGDTHRADGYPTRWPADPARWLRPPGPVLGSWVAVDSGAVGSLLGHVTLVAADEEIAGRAWLRHAGPAAARPAGISRLFVSPVARSRGVGTLLLDAACAQAGRHGLLPVLDVLDRDRAAVLFYLRYGFRQIDAVPMELNGVQETARCLALRT</sequence>
<keyword evidence="4" id="KW-1185">Reference proteome</keyword>